<dbReference type="Proteomes" id="UP000234474">
    <property type="component" value="Unassembled WGS sequence"/>
</dbReference>
<gene>
    <name evidence="1" type="ORF">P174DRAFT_449119</name>
</gene>
<evidence type="ECO:0000313" key="1">
    <source>
        <dbReference type="EMBL" id="PKX97507.1"/>
    </source>
</evidence>
<dbReference type="GeneID" id="36536138"/>
<protein>
    <submittedName>
        <fullName evidence="1">Uncharacterized protein</fullName>
    </submittedName>
</protein>
<evidence type="ECO:0000313" key="2">
    <source>
        <dbReference type="Proteomes" id="UP000234474"/>
    </source>
</evidence>
<proteinExistence type="predicted"/>
<name>A0A2I1CIT5_ASPN1</name>
<organism evidence="1 2">
    <name type="scientific">Aspergillus novofumigatus (strain IBT 16806)</name>
    <dbReference type="NCBI Taxonomy" id="1392255"/>
    <lineage>
        <taxon>Eukaryota</taxon>
        <taxon>Fungi</taxon>
        <taxon>Dikarya</taxon>
        <taxon>Ascomycota</taxon>
        <taxon>Pezizomycotina</taxon>
        <taxon>Eurotiomycetes</taxon>
        <taxon>Eurotiomycetidae</taxon>
        <taxon>Eurotiales</taxon>
        <taxon>Aspergillaceae</taxon>
        <taxon>Aspergillus</taxon>
        <taxon>Aspergillus subgen. Fumigati</taxon>
    </lineage>
</organism>
<keyword evidence="2" id="KW-1185">Reference proteome</keyword>
<dbReference type="Pfam" id="PF11927">
    <property type="entry name" value="HODM_asu-like"/>
    <property type="match status" value="1"/>
</dbReference>
<comment type="caution">
    <text evidence="1">The sequence shown here is derived from an EMBL/GenBank/DDBJ whole genome shotgun (WGS) entry which is preliminary data.</text>
</comment>
<dbReference type="STRING" id="1392255.A0A2I1CIT5"/>
<dbReference type="RefSeq" id="XP_024686102.1">
    <property type="nucleotide sequence ID" value="XM_024828812.1"/>
</dbReference>
<accession>A0A2I1CIT5</accession>
<sequence>MVWDNWIEMNSYFMRYHEVKKVKLEKDLDGRPCENPNGGYATSLLVQDDLVLVIENEESPIERRTVDHIKELDGPYHLDAAAVCLPGSAIPGEMQRVQRHAAFRGWRVPHYVVKLQKSMIRFLKALTPERPVERNNFFIQLDDGHHWSHRMGYGTAGVDRQRDPFSIRATDLTTSTPFEGHVTVRTYFEPISKIVKAFSSHDAWPR</sequence>
<dbReference type="EMBL" id="MSZS01000002">
    <property type="protein sequence ID" value="PKX97507.1"/>
    <property type="molecule type" value="Genomic_DNA"/>
</dbReference>
<dbReference type="VEuPathDB" id="FungiDB:P174DRAFT_449119"/>
<dbReference type="AlphaFoldDB" id="A0A2I1CIT5"/>
<reference evidence="2" key="1">
    <citation type="journal article" date="2018" name="Proc. Natl. Acad. Sci. U.S.A.">
        <title>Linking secondary metabolites to gene clusters through genome sequencing of six diverse Aspergillus species.</title>
        <authorList>
            <person name="Kaerboelling I."/>
            <person name="Vesth T.C."/>
            <person name="Frisvad J.C."/>
            <person name="Nybo J.L."/>
            <person name="Theobald S."/>
            <person name="Kuo A."/>
            <person name="Bowyer P."/>
            <person name="Matsuda Y."/>
            <person name="Mondo S."/>
            <person name="Lyhne E.K."/>
            <person name="Kogle M.E."/>
            <person name="Clum A."/>
            <person name="Lipzen A."/>
            <person name="Salamov A."/>
            <person name="Ngan C.Y."/>
            <person name="Daum C."/>
            <person name="Chiniquy J."/>
            <person name="Barry K."/>
            <person name="LaButti K."/>
            <person name="Haridas S."/>
            <person name="Simmons B.A."/>
            <person name="Magnuson J.K."/>
            <person name="Mortensen U.H."/>
            <person name="Larsen T.O."/>
            <person name="Grigoriev I.V."/>
            <person name="Baker S.E."/>
            <person name="Andersen M.R."/>
        </authorList>
    </citation>
    <scope>NUCLEOTIDE SEQUENCE [LARGE SCALE GENOMIC DNA]</scope>
    <source>
        <strain evidence="2">IBT 16806</strain>
    </source>
</reference>
<dbReference type="InterPro" id="IPR021848">
    <property type="entry name" value="HODM_asu-like"/>
</dbReference>
<dbReference type="OrthoDB" id="497541at2759"/>